<dbReference type="RefSeq" id="WP_009850390.1">
    <property type="nucleotide sequence ID" value="NZ_DS022294.1"/>
</dbReference>
<proteinExistence type="predicted"/>
<protein>
    <recommendedName>
        <fullName evidence="3">Cell division protein ZapD</fullName>
    </recommendedName>
</protein>
<sequence length="259" mass="28784">MTEMVNFSFALSPRMRSFIELRDALACLEAARITQHGASWLHAACDLRASLLGDQGRKNAIPEVIALFTDLQLHLNQLAADAPHYSSSIQIACDKIKAHMTQLQPGLPDACHFLAEDALINAYLNTQKKHDWLGHKLCMQQSIHAIWQQSDPRTLPLHAALKPLIEAVDYLDKMLNDFVQWKQCVATHGTGHITPDRGKSFGLLVISLPADVVARGIMPDISGNRLAIRIRFQLWTPGSPPCDYDGDQPYSMMLVPVGM</sequence>
<evidence type="ECO:0008006" key="3">
    <source>
        <dbReference type="Google" id="ProtNLM"/>
    </source>
</evidence>
<dbReference type="InterPro" id="IPR036268">
    <property type="entry name" value="ZapD_sf"/>
</dbReference>
<organism evidence="1 2">
    <name type="scientific">Mariprofundus ferrooxydans PV-1</name>
    <dbReference type="NCBI Taxonomy" id="314345"/>
    <lineage>
        <taxon>Bacteria</taxon>
        <taxon>Pseudomonadati</taxon>
        <taxon>Pseudomonadota</taxon>
        <taxon>Candidatius Mariprofundia</taxon>
        <taxon>Mariprofundales</taxon>
        <taxon>Mariprofundaceae</taxon>
        <taxon>Mariprofundus</taxon>
    </lineage>
</organism>
<dbReference type="STRING" id="314344.AL013_07730"/>
<dbReference type="SUPFAM" id="SSF160950">
    <property type="entry name" value="YacF-like"/>
    <property type="match status" value="1"/>
</dbReference>
<comment type="caution">
    <text evidence="1">The sequence shown here is derived from an EMBL/GenBank/DDBJ whole genome shotgun (WGS) entry which is preliminary data.</text>
</comment>
<dbReference type="AlphaFoldDB" id="Q0EZC4"/>
<reference evidence="1 2" key="1">
    <citation type="submission" date="2006-09" db="EMBL/GenBank/DDBJ databases">
        <authorList>
            <person name="Emerson D."/>
            <person name="Ferriera S."/>
            <person name="Johnson J."/>
            <person name="Kravitz S."/>
            <person name="Halpern A."/>
            <person name="Remington K."/>
            <person name="Beeson K."/>
            <person name="Tran B."/>
            <person name="Rogers Y.-H."/>
            <person name="Friedman R."/>
            <person name="Venter J.C."/>
        </authorList>
    </citation>
    <scope>NUCLEOTIDE SEQUENCE [LARGE SCALE GENOMIC DNA]</scope>
    <source>
        <strain evidence="1 2">PV-1</strain>
    </source>
</reference>
<dbReference type="Proteomes" id="UP000005297">
    <property type="component" value="Unassembled WGS sequence"/>
</dbReference>
<name>Q0EZC4_9PROT</name>
<dbReference type="EMBL" id="AATS01000006">
    <property type="protein sequence ID" value="EAU54780.1"/>
    <property type="molecule type" value="Genomic_DNA"/>
</dbReference>
<evidence type="ECO:0000313" key="1">
    <source>
        <dbReference type="EMBL" id="EAU54780.1"/>
    </source>
</evidence>
<dbReference type="InParanoid" id="Q0EZC4"/>
<accession>Q0EZC4</accession>
<evidence type="ECO:0000313" key="2">
    <source>
        <dbReference type="Proteomes" id="UP000005297"/>
    </source>
</evidence>
<dbReference type="OrthoDB" id="5291623at2"/>
<gene>
    <name evidence="1" type="ORF">SPV1_14389</name>
</gene>
<dbReference type="HOGENOM" id="CLU_1072836_0_0_0"/>
<keyword evidence="2" id="KW-1185">Reference proteome</keyword>